<comment type="catalytic activity">
    <reaction evidence="1">
        <text>9-(9Z-hexadecenoyloxy)-octadecanoate + H2O = (9Z)-hexadecenoate + 9-hydroxy-octadecanoate + H(+)</text>
        <dbReference type="Rhea" id="RHEA:52068"/>
        <dbReference type="ChEBI" id="CHEBI:15377"/>
        <dbReference type="ChEBI" id="CHEBI:15378"/>
        <dbReference type="ChEBI" id="CHEBI:32372"/>
        <dbReference type="ChEBI" id="CHEBI:136286"/>
        <dbReference type="ChEBI" id="CHEBI:136309"/>
    </reaction>
    <physiologicalReaction direction="left-to-right" evidence="1">
        <dbReference type="Rhea" id="RHEA:52069"/>
    </physiologicalReaction>
</comment>
<evidence type="ECO:0000256" key="7">
    <source>
        <dbReference type="ARBA" id="ARBA00047368"/>
    </source>
</evidence>
<evidence type="ECO:0000256" key="13">
    <source>
        <dbReference type="ARBA" id="ARBA00049221"/>
    </source>
</evidence>
<feature type="transmembrane region" description="Helical" evidence="18">
    <location>
        <begin position="154"/>
        <end position="175"/>
    </location>
</feature>
<comment type="catalytic activity">
    <reaction evidence="7">
        <text>12-hexadecanoyloxy-octadecanoate + H2O = 12-hydroxyoctadecanoate + hexadecanoate + H(+)</text>
        <dbReference type="Rhea" id="RHEA:52056"/>
        <dbReference type="ChEBI" id="CHEBI:7896"/>
        <dbReference type="ChEBI" id="CHEBI:15377"/>
        <dbReference type="ChEBI" id="CHEBI:15378"/>
        <dbReference type="ChEBI" id="CHEBI:83677"/>
        <dbReference type="ChEBI" id="CHEBI:84201"/>
    </reaction>
    <physiologicalReaction direction="left-to-right" evidence="7">
        <dbReference type="Rhea" id="RHEA:52057"/>
    </physiologicalReaction>
</comment>
<evidence type="ECO:0000256" key="8">
    <source>
        <dbReference type="ARBA" id="ARBA00047427"/>
    </source>
</evidence>
<evidence type="ECO:0000256" key="4">
    <source>
        <dbReference type="ARBA" id="ARBA00022692"/>
    </source>
</evidence>
<comment type="catalytic activity">
    <reaction evidence="12">
        <text>9-(9Z-octadecenoyloxy)-octadecanoate + H2O = 9-hydroxy-octadecanoate + (9Z)-octadecenoate + H(+)</text>
        <dbReference type="Rhea" id="RHEA:52048"/>
        <dbReference type="ChEBI" id="CHEBI:15377"/>
        <dbReference type="ChEBI" id="CHEBI:15378"/>
        <dbReference type="ChEBI" id="CHEBI:30823"/>
        <dbReference type="ChEBI" id="CHEBI:136282"/>
        <dbReference type="ChEBI" id="CHEBI:136286"/>
    </reaction>
    <physiologicalReaction direction="left-to-right" evidence="12">
        <dbReference type="Rhea" id="RHEA:52049"/>
    </physiologicalReaction>
</comment>
<feature type="region of interest" description="Disordered" evidence="17">
    <location>
        <begin position="53"/>
        <end position="147"/>
    </location>
</feature>
<keyword evidence="19" id="KW-1185">Reference proteome</keyword>
<evidence type="ECO:0000256" key="10">
    <source>
        <dbReference type="ARBA" id="ARBA00048680"/>
    </source>
</evidence>
<evidence type="ECO:0000256" key="3">
    <source>
        <dbReference type="ARBA" id="ARBA00009300"/>
    </source>
</evidence>
<evidence type="ECO:0000256" key="6">
    <source>
        <dbReference type="ARBA" id="ARBA00023136"/>
    </source>
</evidence>
<keyword evidence="6 18" id="KW-0472">Membrane</keyword>
<accession>A0ABM1K6Y7</accession>
<comment type="catalytic activity">
    <reaction evidence="14">
        <text>13-(9Z-octadecenoyloxy)-octadecanoate + H2O = 13-hydroxy-octadecanoate + (9Z)-octadecenoate + H(+)</text>
        <dbReference type="Rhea" id="RHEA:52064"/>
        <dbReference type="ChEBI" id="CHEBI:15377"/>
        <dbReference type="ChEBI" id="CHEBI:15378"/>
        <dbReference type="ChEBI" id="CHEBI:30823"/>
        <dbReference type="ChEBI" id="CHEBI:136303"/>
        <dbReference type="ChEBI" id="CHEBI:136304"/>
    </reaction>
    <physiologicalReaction direction="left-to-right" evidence="14">
        <dbReference type="Rhea" id="RHEA:52065"/>
    </physiologicalReaction>
</comment>
<evidence type="ECO:0000256" key="14">
    <source>
        <dbReference type="ARBA" id="ARBA00049296"/>
    </source>
</evidence>
<comment type="catalytic activity">
    <reaction evidence="16">
        <text>12-(9Z-hexadecenoyloxy)-octadecanoate + H2O = 12-hydroxyoctadecanoate + (9Z)-hexadecenoate + H(+)</text>
        <dbReference type="Rhea" id="RHEA:52072"/>
        <dbReference type="ChEBI" id="CHEBI:15377"/>
        <dbReference type="ChEBI" id="CHEBI:15378"/>
        <dbReference type="ChEBI" id="CHEBI:32372"/>
        <dbReference type="ChEBI" id="CHEBI:84201"/>
        <dbReference type="ChEBI" id="CHEBI:136312"/>
    </reaction>
    <physiologicalReaction direction="left-to-right" evidence="16">
        <dbReference type="Rhea" id="RHEA:52073"/>
    </physiologicalReaction>
</comment>
<comment type="catalytic activity">
    <reaction evidence="10">
        <text>12-octadecanoyloxy-octadecanoate + H2O = 12-hydroxyoctadecanoate + octadecanoate + H(+)</text>
        <dbReference type="Rhea" id="RHEA:52080"/>
        <dbReference type="ChEBI" id="CHEBI:15377"/>
        <dbReference type="ChEBI" id="CHEBI:15378"/>
        <dbReference type="ChEBI" id="CHEBI:25629"/>
        <dbReference type="ChEBI" id="CHEBI:84201"/>
        <dbReference type="ChEBI" id="CHEBI:136330"/>
    </reaction>
    <physiologicalReaction direction="left-to-right" evidence="10">
        <dbReference type="Rhea" id="RHEA:52081"/>
    </physiologicalReaction>
</comment>
<protein>
    <submittedName>
        <fullName evidence="20">Androgen-dependent TFPI-regulating protein</fullName>
    </submittedName>
</protein>
<comment type="catalytic activity">
    <reaction evidence="11">
        <text>12-(9Z-octadecenoyloxy)-octadecanoate + H2O = 12-hydroxyoctadecanoate + (9Z)-octadecenoate + H(+)</text>
        <dbReference type="Rhea" id="RHEA:52060"/>
        <dbReference type="ChEBI" id="CHEBI:15377"/>
        <dbReference type="ChEBI" id="CHEBI:15378"/>
        <dbReference type="ChEBI" id="CHEBI:30823"/>
        <dbReference type="ChEBI" id="CHEBI:84201"/>
        <dbReference type="ChEBI" id="CHEBI:136302"/>
    </reaction>
    <physiologicalReaction direction="left-to-right" evidence="11">
        <dbReference type="Rhea" id="RHEA:52061"/>
    </physiologicalReaction>
</comment>
<evidence type="ECO:0000256" key="17">
    <source>
        <dbReference type="SAM" id="MobiDB-lite"/>
    </source>
</evidence>
<feature type="compositionally biased region" description="Low complexity" evidence="17">
    <location>
        <begin position="131"/>
        <end position="147"/>
    </location>
</feature>
<evidence type="ECO:0000256" key="1">
    <source>
        <dbReference type="ARBA" id="ARBA00000923"/>
    </source>
</evidence>
<sequence>MDALVPEVVGVGTTGTIVVGAMVGTVVGTITGTTVVVGVSTNVVVGRFANQESYGNQHGGRETGSLSPRAAPRIYANPSHTPPTPKSAVAGRLIPRESGAPRGKQGGEAASEGIKSTPPRGQLAGERRVAAGRPEPRQQQQQPSSSAMQPSRACLWHGLAFAWFVFIASATSQISVAGVTDAPPEIVAYGGPWKFLTFLNLVFQAALCGISLLVDGLTLMKKQGIAKFVLRFRDLLFGSLCFPMSLFVSTCFWILYFYDRQLIYPKRMDALIPNWLNHAMHSSIFPFALIELCFIPHRYPSKGERLALLGISSLGYISWTVHIYRITGWWVYPIFQALNPLGIAAFFLGAIGVLIFYSHMGAFLCRMIWGDTVVIFDSSKKKSK</sequence>
<keyword evidence="4 18" id="KW-0812">Transmembrane</keyword>
<comment type="catalytic activity">
    <reaction evidence="9">
        <text>9-hexadecanoyloxy-octadecanoate + H2O = 9-hydroxy-octadecanoate + hexadecanoate + H(+)</text>
        <dbReference type="Rhea" id="RHEA:52052"/>
        <dbReference type="ChEBI" id="CHEBI:7896"/>
        <dbReference type="ChEBI" id="CHEBI:15377"/>
        <dbReference type="ChEBI" id="CHEBI:15378"/>
        <dbReference type="ChEBI" id="CHEBI:83670"/>
        <dbReference type="ChEBI" id="CHEBI:136286"/>
    </reaction>
    <physiologicalReaction direction="left-to-right" evidence="9">
        <dbReference type="Rhea" id="RHEA:52053"/>
    </physiologicalReaction>
</comment>
<comment type="catalytic activity">
    <reaction evidence="15">
        <text>13-(9Z-hexadecenoyloxy)-octadecanoate + H2O = 13-hydroxy-octadecanoate + (9Z)-hexadecenoate + H(+)</text>
        <dbReference type="Rhea" id="RHEA:52076"/>
        <dbReference type="ChEBI" id="CHEBI:15377"/>
        <dbReference type="ChEBI" id="CHEBI:15378"/>
        <dbReference type="ChEBI" id="CHEBI:32372"/>
        <dbReference type="ChEBI" id="CHEBI:136304"/>
        <dbReference type="ChEBI" id="CHEBI:136315"/>
    </reaction>
    <physiologicalReaction direction="left-to-right" evidence="15">
        <dbReference type="Rhea" id="RHEA:52077"/>
    </physiologicalReaction>
</comment>
<dbReference type="PANTHER" id="PTHR10989:SF17">
    <property type="entry name" value="ANDROGEN-DEPENDENT TFPI-REGULATING PROTEIN"/>
    <property type="match status" value="1"/>
</dbReference>
<evidence type="ECO:0000256" key="9">
    <source>
        <dbReference type="ARBA" id="ARBA00047863"/>
    </source>
</evidence>
<gene>
    <name evidence="20" type="primary">ADTRP</name>
</gene>
<evidence type="ECO:0000256" key="15">
    <source>
        <dbReference type="ARBA" id="ARBA00049322"/>
    </source>
</evidence>
<dbReference type="RefSeq" id="XP_015269474.1">
    <property type="nucleotide sequence ID" value="XM_015413988.1"/>
</dbReference>
<comment type="similarity">
    <text evidence="3">Belongs to the AIG1 family.</text>
</comment>
<comment type="catalytic activity">
    <reaction evidence="8">
        <text>13-octadecanoyloxy-octadecanoate + H2O = 13-hydroxy-octadecanoate + octadecanoate + H(+)</text>
        <dbReference type="Rhea" id="RHEA:52084"/>
        <dbReference type="ChEBI" id="CHEBI:15377"/>
        <dbReference type="ChEBI" id="CHEBI:15378"/>
        <dbReference type="ChEBI" id="CHEBI:25629"/>
        <dbReference type="ChEBI" id="CHEBI:136304"/>
        <dbReference type="ChEBI" id="CHEBI:136335"/>
    </reaction>
    <physiologicalReaction direction="left-to-right" evidence="8">
        <dbReference type="Rhea" id="RHEA:52085"/>
    </physiologicalReaction>
</comment>
<keyword evidence="5 18" id="KW-1133">Transmembrane helix</keyword>
<evidence type="ECO:0000256" key="18">
    <source>
        <dbReference type="SAM" id="Phobius"/>
    </source>
</evidence>
<dbReference type="Proteomes" id="UP000694871">
    <property type="component" value="Unplaced"/>
</dbReference>
<feature type="transmembrane region" description="Helical" evidence="18">
    <location>
        <begin position="306"/>
        <end position="324"/>
    </location>
</feature>
<organism evidence="19 20">
    <name type="scientific">Gekko japonicus</name>
    <name type="common">Schlegel's Japanese gecko</name>
    <dbReference type="NCBI Taxonomy" id="146911"/>
    <lineage>
        <taxon>Eukaryota</taxon>
        <taxon>Metazoa</taxon>
        <taxon>Chordata</taxon>
        <taxon>Craniata</taxon>
        <taxon>Vertebrata</taxon>
        <taxon>Euteleostomi</taxon>
        <taxon>Lepidosauria</taxon>
        <taxon>Squamata</taxon>
        <taxon>Bifurcata</taxon>
        <taxon>Gekkota</taxon>
        <taxon>Gekkonidae</taxon>
        <taxon>Gekkoninae</taxon>
        <taxon>Gekko</taxon>
    </lineage>
</organism>
<dbReference type="PANTHER" id="PTHR10989">
    <property type="entry name" value="ANDROGEN-INDUCED PROTEIN 1-RELATED"/>
    <property type="match status" value="1"/>
</dbReference>
<feature type="transmembrane region" description="Helical" evidence="18">
    <location>
        <begin position="330"/>
        <end position="357"/>
    </location>
</feature>
<evidence type="ECO:0000256" key="2">
    <source>
        <dbReference type="ARBA" id="ARBA00004127"/>
    </source>
</evidence>
<comment type="catalytic activity">
    <reaction evidence="13">
        <text>9-octadecanoyloxy-octadecanoate + H2O = 9-hydroxy-octadecanoate + octadecanoate + H(+)</text>
        <dbReference type="Rhea" id="RHEA:52096"/>
        <dbReference type="ChEBI" id="CHEBI:15377"/>
        <dbReference type="ChEBI" id="CHEBI:15378"/>
        <dbReference type="ChEBI" id="CHEBI:25629"/>
        <dbReference type="ChEBI" id="CHEBI:136286"/>
        <dbReference type="ChEBI" id="CHEBI:136373"/>
    </reaction>
    <physiologicalReaction direction="left-to-right" evidence="13">
        <dbReference type="Rhea" id="RHEA:52097"/>
    </physiologicalReaction>
</comment>
<comment type="subcellular location">
    <subcellularLocation>
        <location evidence="2">Endomembrane system</location>
        <topology evidence="2">Multi-pass membrane protein</topology>
    </subcellularLocation>
</comment>
<feature type="transmembrane region" description="Helical" evidence="18">
    <location>
        <begin position="235"/>
        <end position="255"/>
    </location>
</feature>
<dbReference type="Pfam" id="PF04750">
    <property type="entry name" value="Far-17a_AIG1"/>
    <property type="match status" value="1"/>
</dbReference>
<feature type="transmembrane region" description="Helical" evidence="18">
    <location>
        <begin position="275"/>
        <end position="294"/>
    </location>
</feature>
<dbReference type="GeneID" id="107112800"/>
<evidence type="ECO:0000313" key="19">
    <source>
        <dbReference type="Proteomes" id="UP000694871"/>
    </source>
</evidence>
<dbReference type="InterPro" id="IPR006838">
    <property type="entry name" value="ADTRP_AIG1"/>
</dbReference>
<evidence type="ECO:0000256" key="16">
    <source>
        <dbReference type="ARBA" id="ARBA00049428"/>
    </source>
</evidence>
<evidence type="ECO:0000313" key="20">
    <source>
        <dbReference type="RefSeq" id="XP_015269474.1"/>
    </source>
</evidence>
<reference evidence="20" key="1">
    <citation type="submission" date="2025-08" db="UniProtKB">
        <authorList>
            <consortium name="RefSeq"/>
        </authorList>
    </citation>
    <scope>IDENTIFICATION</scope>
</reference>
<evidence type="ECO:0000256" key="12">
    <source>
        <dbReference type="ARBA" id="ARBA00048800"/>
    </source>
</evidence>
<feature type="transmembrane region" description="Helical" evidence="18">
    <location>
        <begin position="195"/>
        <end position="214"/>
    </location>
</feature>
<evidence type="ECO:0000256" key="11">
    <source>
        <dbReference type="ARBA" id="ARBA00048701"/>
    </source>
</evidence>
<proteinExistence type="inferred from homology"/>
<name>A0ABM1K6Y7_GEKJA</name>
<evidence type="ECO:0000256" key="5">
    <source>
        <dbReference type="ARBA" id="ARBA00022989"/>
    </source>
</evidence>